<proteinExistence type="predicted"/>
<sequence length="186" mass="19485">MNFVAAATKRSHDLINSSTTGEQIQQPSQASPARQGLVTTTSTPPLPAATAPLSPSSSNASVRKKIKPNGVKQQQRPPKSSSSSKAVSSSSNPNPPEELEIEIAEVLYGLMTQSQAQAPPPPPTKNDSREVNRSISNNAKSRVSSPISISLATANIQSSPTMLPAGPLSAVGKHRSEPKDPKHTLP</sequence>
<feature type="compositionally biased region" description="Basic and acidic residues" evidence="1">
    <location>
        <begin position="174"/>
        <end position="186"/>
    </location>
</feature>
<feature type="compositionally biased region" description="Low complexity" evidence="1">
    <location>
        <begin position="39"/>
        <end position="58"/>
    </location>
</feature>
<dbReference type="PANTHER" id="PTHR34798">
    <property type="entry name" value="PROTEIN TIME FOR COFFEE"/>
    <property type="match status" value="1"/>
</dbReference>
<gene>
    <name evidence="2" type="ORF">ACH5RR_033904</name>
</gene>
<evidence type="ECO:0000313" key="2">
    <source>
        <dbReference type="EMBL" id="KAL3504063.1"/>
    </source>
</evidence>
<reference evidence="2 3" key="1">
    <citation type="submission" date="2024-11" db="EMBL/GenBank/DDBJ databases">
        <title>A near-complete genome assembly of Cinchona calisaya.</title>
        <authorList>
            <person name="Lian D.C."/>
            <person name="Zhao X.W."/>
            <person name="Wei L."/>
        </authorList>
    </citation>
    <scope>NUCLEOTIDE SEQUENCE [LARGE SCALE GENOMIC DNA]</scope>
    <source>
        <tissue evidence="2">Nenye</tissue>
    </source>
</reference>
<evidence type="ECO:0000256" key="1">
    <source>
        <dbReference type="SAM" id="MobiDB-lite"/>
    </source>
</evidence>
<organism evidence="2 3">
    <name type="scientific">Cinchona calisaya</name>
    <dbReference type="NCBI Taxonomy" id="153742"/>
    <lineage>
        <taxon>Eukaryota</taxon>
        <taxon>Viridiplantae</taxon>
        <taxon>Streptophyta</taxon>
        <taxon>Embryophyta</taxon>
        <taxon>Tracheophyta</taxon>
        <taxon>Spermatophyta</taxon>
        <taxon>Magnoliopsida</taxon>
        <taxon>eudicotyledons</taxon>
        <taxon>Gunneridae</taxon>
        <taxon>Pentapetalae</taxon>
        <taxon>asterids</taxon>
        <taxon>lamiids</taxon>
        <taxon>Gentianales</taxon>
        <taxon>Rubiaceae</taxon>
        <taxon>Cinchonoideae</taxon>
        <taxon>Cinchoneae</taxon>
        <taxon>Cinchona</taxon>
    </lineage>
</organism>
<protein>
    <submittedName>
        <fullName evidence="2">Uncharacterized protein</fullName>
    </submittedName>
</protein>
<dbReference type="EMBL" id="JBJUIK010000014">
    <property type="protein sequence ID" value="KAL3504063.1"/>
    <property type="molecule type" value="Genomic_DNA"/>
</dbReference>
<dbReference type="InterPro" id="IPR039317">
    <property type="entry name" value="TIC"/>
</dbReference>
<feature type="region of interest" description="Disordered" evidence="1">
    <location>
        <begin position="1"/>
        <end position="186"/>
    </location>
</feature>
<feature type="compositionally biased region" description="Low complexity" evidence="1">
    <location>
        <begin position="77"/>
        <end position="92"/>
    </location>
</feature>
<keyword evidence="3" id="KW-1185">Reference proteome</keyword>
<dbReference type="Proteomes" id="UP001630127">
    <property type="component" value="Unassembled WGS sequence"/>
</dbReference>
<evidence type="ECO:0000313" key="3">
    <source>
        <dbReference type="Proteomes" id="UP001630127"/>
    </source>
</evidence>
<accession>A0ABD2YES4</accession>
<name>A0ABD2YES4_9GENT</name>
<dbReference type="PANTHER" id="PTHR34798:SF2">
    <property type="entry name" value="PROTEIN TIME FOR COFFEE"/>
    <property type="match status" value="1"/>
</dbReference>
<comment type="caution">
    <text evidence="2">The sequence shown here is derived from an EMBL/GenBank/DDBJ whole genome shotgun (WGS) entry which is preliminary data.</text>
</comment>
<feature type="compositionally biased region" description="Polar residues" evidence="1">
    <location>
        <begin position="14"/>
        <end position="32"/>
    </location>
</feature>
<dbReference type="AlphaFoldDB" id="A0ABD2YES4"/>
<feature type="compositionally biased region" description="Polar residues" evidence="1">
    <location>
        <begin position="133"/>
        <end position="161"/>
    </location>
</feature>